<evidence type="ECO:0000256" key="1">
    <source>
        <dbReference type="SAM" id="SignalP"/>
    </source>
</evidence>
<keyword evidence="1" id="KW-0732">Signal</keyword>
<organism evidence="2 3">
    <name type="scientific">Acrasis kona</name>
    <dbReference type="NCBI Taxonomy" id="1008807"/>
    <lineage>
        <taxon>Eukaryota</taxon>
        <taxon>Discoba</taxon>
        <taxon>Heterolobosea</taxon>
        <taxon>Tetramitia</taxon>
        <taxon>Eutetramitia</taxon>
        <taxon>Acrasidae</taxon>
        <taxon>Acrasis</taxon>
    </lineage>
</organism>
<keyword evidence="3" id="KW-1185">Reference proteome</keyword>
<feature type="signal peptide" evidence="1">
    <location>
        <begin position="1"/>
        <end position="22"/>
    </location>
</feature>
<feature type="chain" id="PRO_5043699814" evidence="1">
    <location>
        <begin position="23"/>
        <end position="154"/>
    </location>
</feature>
<dbReference type="AlphaFoldDB" id="A0AAW2Z2F7"/>
<proteinExistence type="predicted"/>
<gene>
    <name evidence="2" type="ORF">AKO1_011497</name>
</gene>
<comment type="caution">
    <text evidence="2">The sequence shown here is derived from an EMBL/GenBank/DDBJ whole genome shotgun (WGS) entry which is preliminary data.</text>
</comment>
<evidence type="ECO:0000313" key="3">
    <source>
        <dbReference type="Proteomes" id="UP001431209"/>
    </source>
</evidence>
<accession>A0AAW2Z2F7</accession>
<sequence length="154" mass="17663">MSITRTTFLIVVLLLGLYQCVVVNLAQVSQIAFSVDRKKGSKILKAKVFCKSKNDCLEPSKDYILMKLIAMDQNPNHVQLISVDAVPDTASPRYRLKTLYGLLYRPMKQMLWMNDLKHNREVLGSDFKVFENSILAIDSLKRIEVPKRTSEDQE</sequence>
<dbReference type="EMBL" id="JAOPGA020000972">
    <property type="protein sequence ID" value="KAL0483635.1"/>
    <property type="molecule type" value="Genomic_DNA"/>
</dbReference>
<name>A0AAW2Z2F7_9EUKA</name>
<reference evidence="2 3" key="1">
    <citation type="submission" date="2024-03" db="EMBL/GenBank/DDBJ databases">
        <title>The Acrasis kona genome and developmental transcriptomes reveal deep origins of eukaryotic multicellular pathways.</title>
        <authorList>
            <person name="Sheikh S."/>
            <person name="Fu C.-J."/>
            <person name="Brown M.W."/>
            <person name="Baldauf S.L."/>
        </authorList>
    </citation>
    <scope>NUCLEOTIDE SEQUENCE [LARGE SCALE GENOMIC DNA]</scope>
    <source>
        <strain evidence="2 3">ATCC MYA-3509</strain>
    </source>
</reference>
<protein>
    <submittedName>
        <fullName evidence="2">Uncharacterized protein</fullName>
    </submittedName>
</protein>
<evidence type="ECO:0000313" key="2">
    <source>
        <dbReference type="EMBL" id="KAL0483635.1"/>
    </source>
</evidence>
<dbReference type="Proteomes" id="UP001431209">
    <property type="component" value="Unassembled WGS sequence"/>
</dbReference>